<evidence type="ECO:0000256" key="2">
    <source>
        <dbReference type="SAM" id="Coils"/>
    </source>
</evidence>
<gene>
    <name evidence="4" type="ORF">CSSPJE1EN1_LOCUS20025</name>
</gene>
<evidence type="ECO:0000313" key="5">
    <source>
        <dbReference type="Proteomes" id="UP001497444"/>
    </source>
</evidence>
<evidence type="ECO:0000256" key="1">
    <source>
        <dbReference type="ARBA" id="ARBA00023054"/>
    </source>
</evidence>
<accession>A0ABP0X786</accession>
<feature type="region of interest" description="Disordered" evidence="3">
    <location>
        <begin position="473"/>
        <end position="492"/>
    </location>
</feature>
<reference evidence="4" key="1">
    <citation type="submission" date="2024-02" db="EMBL/GenBank/DDBJ databases">
        <authorList>
            <consortium name="ELIXIR-Norway"/>
            <consortium name="Elixir Norway"/>
        </authorList>
    </citation>
    <scope>NUCLEOTIDE SEQUENCE</scope>
</reference>
<dbReference type="PANTHER" id="PTHR18870">
    <property type="entry name" value="PROTEIN TAG-278-RELATED"/>
    <property type="match status" value="1"/>
</dbReference>
<feature type="coiled-coil region" evidence="2">
    <location>
        <begin position="297"/>
        <end position="416"/>
    </location>
</feature>
<feature type="coiled-coil region" evidence="2">
    <location>
        <begin position="151"/>
        <end position="185"/>
    </location>
</feature>
<dbReference type="EMBL" id="OZ020101">
    <property type="protein sequence ID" value="CAK9274547.1"/>
    <property type="molecule type" value="Genomic_DNA"/>
</dbReference>
<name>A0ABP0X786_9BRYO</name>
<feature type="coiled-coil region" evidence="2">
    <location>
        <begin position="601"/>
        <end position="650"/>
    </location>
</feature>
<feature type="region of interest" description="Disordered" evidence="3">
    <location>
        <begin position="46"/>
        <end position="66"/>
    </location>
</feature>
<proteinExistence type="predicted"/>
<feature type="coiled-coil region" evidence="2">
    <location>
        <begin position="94"/>
        <end position="121"/>
    </location>
</feature>
<dbReference type="Proteomes" id="UP001497444">
    <property type="component" value="Chromosome 6"/>
</dbReference>
<keyword evidence="5" id="KW-1185">Reference proteome</keyword>
<protein>
    <recommendedName>
        <fullName evidence="6">Protein FAM184A/B N-terminal domain-containing protein</fullName>
    </recommendedName>
</protein>
<feature type="coiled-coil region" evidence="2">
    <location>
        <begin position="516"/>
        <end position="543"/>
    </location>
</feature>
<organism evidence="4 5">
    <name type="scientific">Sphagnum jensenii</name>
    <dbReference type="NCBI Taxonomy" id="128206"/>
    <lineage>
        <taxon>Eukaryota</taxon>
        <taxon>Viridiplantae</taxon>
        <taxon>Streptophyta</taxon>
        <taxon>Embryophyta</taxon>
        <taxon>Bryophyta</taxon>
        <taxon>Sphagnophytina</taxon>
        <taxon>Sphagnopsida</taxon>
        <taxon>Sphagnales</taxon>
        <taxon>Sphagnaceae</taxon>
        <taxon>Sphagnum</taxon>
    </lineage>
</organism>
<feature type="compositionally biased region" description="Basic and acidic residues" evidence="3">
    <location>
        <begin position="475"/>
        <end position="488"/>
    </location>
</feature>
<sequence>MEVEGTGRRSSRSSEQSLEAWAGLEDRMATKLAQLMRLLQHFNDVSKHDAQSENSDESPGEHESEIQDILRETASRVKAFKDAMTLEIYECRTQEAVEALAKQHENEKRVLQKELDSANSFMELLPVLTAALLLQREKQNEDRLKETHGSFAALNKHVQTLQRKVEELEKELTGKSHELETVSASLKKTIKIERQKIHTEQMLTNSLNKGQNELMIATQNHQLRESEIRDIYEEERISHQKYVEGMLALHREEINRLKVDHSNMVDNCCRTHASIEFGWRHQEQSLQKELLVAGQDKDSHLHEMLSMQRKVQELEDLLKSTERSLNNAEQARADMEGALESAQSEVKQLVNELQYNIATTRKDLQVMSLDIKQLEKELLDSNAKFKVKEAEERQIRMELDLQQQQATAKISQLQMEGNAQNDISVQEVKAIMELRLREQVQAHEDSLQSLHRAFAAKLEDQKKGGRLQLASMEESLQRQRRDEEEHKSQLHSRHLSVLKEMDAKLQEQENKSLNYALASEKKVEKLQKRIEALENSGALFEDVFHALSEEVHRHTVQSEQACSALNAELQESHHRYLQLEQYVEHLKEETWARENQQVDEVSRVKQKIAEQERAYQEAMSSAQEGFSAELQQFADELQKLQSEHRQTLAETIQIHEEAAVLELGEKLGAYKQNSEYEFHNHCHQLSLEHERALQCQKDEITTLKLTLKIERERAKEDLEASKHADANALVARMVEVSEAAKYEIEGLQREHIRQLMEMSEKHHGSLEDSKREWRENLKLETQKMQDSFVQERQQVNEDHLQEVTKLEHKIAALQHENLDKEEKLAELEVCNQRQEKNHMDAQNELRAQHNLLISSMLERQRLDLQTQADVMVMELKMQHQAALEVCKEEVANMKLKMEETQAKMQAKCDKLQVRFENREPRPEDLAQIGALKEAIEKKDAAIKRKQVENNQIKLELLNREETYNKLFGNTPKVQQVVSATRFSSFQFS</sequence>
<keyword evidence="1 2" id="KW-0175">Coiled coil</keyword>
<feature type="coiled-coil region" evidence="2">
    <location>
        <begin position="796"/>
        <end position="851"/>
    </location>
</feature>
<dbReference type="PANTHER" id="PTHR18870:SF9">
    <property type="entry name" value="PROTEIN TAG-278-RELATED"/>
    <property type="match status" value="1"/>
</dbReference>
<evidence type="ECO:0000256" key="3">
    <source>
        <dbReference type="SAM" id="MobiDB-lite"/>
    </source>
</evidence>
<evidence type="ECO:0008006" key="6">
    <source>
        <dbReference type="Google" id="ProtNLM"/>
    </source>
</evidence>
<evidence type="ECO:0000313" key="4">
    <source>
        <dbReference type="EMBL" id="CAK9274547.1"/>
    </source>
</evidence>